<dbReference type="SUPFAM" id="SSF54695">
    <property type="entry name" value="POZ domain"/>
    <property type="match status" value="1"/>
</dbReference>
<dbReference type="Gene3D" id="3.30.710.10">
    <property type="entry name" value="Potassium Channel Kv1.1, Chain A"/>
    <property type="match status" value="1"/>
</dbReference>
<dbReference type="EMBL" id="FJUX01000136">
    <property type="protein sequence ID" value="CZT11092.1"/>
    <property type="molecule type" value="Genomic_DNA"/>
</dbReference>
<reference evidence="3" key="1">
    <citation type="submission" date="2016-03" db="EMBL/GenBank/DDBJ databases">
        <authorList>
            <person name="Guldener U."/>
        </authorList>
    </citation>
    <scope>NUCLEOTIDE SEQUENCE [LARGE SCALE GENOMIC DNA]</scope>
    <source>
        <strain evidence="3">04CH-RAC-A.6.1</strain>
    </source>
</reference>
<dbReference type="AlphaFoldDB" id="A0A1E1LKQ2"/>
<dbReference type="PROSITE" id="PS50097">
    <property type="entry name" value="BTB"/>
    <property type="match status" value="1"/>
</dbReference>
<accession>A0A1E1LKQ2</accession>
<evidence type="ECO:0000313" key="3">
    <source>
        <dbReference type="Proteomes" id="UP000178912"/>
    </source>
</evidence>
<gene>
    <name evidence="2" type="ORF">RAG0_15350</name>
</gene>
<name>A0A1E1LKQ2_9HELO</name>
<dbReference type="InterPro" id="IPR000210">
    <property type="entry name" value="BTB/POZ_dom"/>
</dbReference>
<evidence type="ECO:0000313" key="2">
    <source>
        <dbReference type="EMBL" id="CZT11092.1"/>
    </source>
</evidence>
<dbReference type="Proteomes" id="UP000178912">
    <property type="component" value="Unassembled WGS sequence"/>
</dbReference>
<dbReference type="InterPro" id="IPR011333">
    <property type="entry name" value="SKP1/BTB/POZ_sf"/>
</dbReference>
<dbReference type="CDD" id="cd18186">
    <property type="entry name" value="BTB_POZ_ZBTB_KLHL-like"/>
    <property type="match status" value="1"/>
</dbReference>
<feature type="domain" description="BTB" evidence="1">
    <location>
        <begin position="13"/>
        <end position="83"/>
    </location>
</feature>
<evidence type="ECO:0000259" key="1">
    <source>
        <dbReference type="PROSITE" id="PS50097"/>
    </source>
</evidence>
<dbReference type="PANTHER" id="PTHR47843">
    <property type="entry name" value="BTB DOMAIN-CONTAINING PROTEIN-RELATED"/>
    <property type="match status" value="1"/>
</dbReference>
<dbReference type="OrthoDB" id="6359816at2759"/>
<dbReference type="PANTHER" id="PTHR47843:SF2">
    <property type="entry name" value="BTB DOMAIN-CONTAINING PROTEIN"/>
    <property type="match status" value="1"/>
</dbReference>
<dbReference type="Pfam" id="PF00651">
    <property type="entry name" value="BTB"/>
    <property type="match status" value="1"/>
</dbReference>
<organism evidence="2 3">
    <name type="scientific">Rhynchosporium agropyri</name>
    <dbReference type="NCBI Taxonomy" id="914238"/>
    <lineage>
        <taxon>Eukaryota</taxon>
        <taxon>Fungi</taxon>
        <taxon>Dikarya</taxon>
        <taxon>Ascomycota</taxon>
        <taxon>Pezizomycotina</taxon>
        <taxon>Leotiomycetes</taxon>
        <taxon>Helotiales</taxon>
        <taxon>Ploettnerulaceae</taxon>
        <taxon>Rhynchosporium</taxon>
    </lineage>
</organism>
<sequence>MAPSTPNTSLGSHFVTIHVGPEGRSEEFAIHKKLFCEKVDFFNKAFTGGFKENEGMMKLPDEKPEMFRLFIDWVYRSEVAIVKDNKQYTHLCELYIFAEKICHKDLANNTMDSIWVSFYEYGSVISISLDLAAFVYQHTEVGSKLRLYCVHEIAFRLWDGKESTLPSPIQLLDIHKAWRDHEDLFCDYFSYMRENPIEQISPWQDMEFMSQDPEETCTYHSHEAGEAWKLSPDWARQRGRDENLAKFLS</sequence>
<protein>
    <recommendedName>
        <fullName evidence="1">BTB domain-containing protein</fullName>
    </recommendedName>
</protein>
<keyword evidence="3" id="KW-1185">Reference proteome</keyword>
<proteinExistence type="predicted"/>